<dbReference type="AlphaFoldDB" id="A0A098E696"/>
<keyword evidence="7" id="KW-0051">Antiviral defense</keyword>
<evidence type="ECO:0000256" key="1">
    <source>
        <dbReference type="ARBA" id="ARBA00001946"/>
    </source>
</evidence>
<dbReference type="Gene3D" id="3.30.70.240">
    <property type="match status" value="1"/>
</dbReference>
<dbReference type="GO" id="GO:0016787">
    <property type="term" value="F:hydrolase activity"/>
    <property type="evidence" value="ECO:0007669"/>
    <property type="project" value="UniProtKB-KW"/>
</dbReference>
<dbReference type="SUPFAM" id="SSF143430">
    <property type="entry name" value="TTP0101/SSO1404-like"/>
    <property type="match status" value="1"/>
</dbReference>
<keyword evidence="2" id="KW-0540">Nuclease</keyword>
<keyword evidence="5 8" id="KW-0378">Hydrolase</keyword>
<dbReference type="EMBL" id="CCXY01000051">
    <property type="protein sequence ID" value="CEG11422.1"/>
    <property type="molecule type" value="Genomic_DNA"/>
</dbReference>
<dbReference type="Pfam" id="PF09827">
    <property type="entry name" value="CRISPR_Cas2"/>
    <property type="match status" value="1"/>
</dbReference>
<organism evidence="8">
    <name type="scientific">groundwater metagenome</name>
    <dbReference type="NCBI Taxonomy" id="717931"/>
    <lineage>
        <taxon>unclassified sequences</taxon>
        <taxon>metagenomes</taxon>
        <taxon>ecological metagenomes</taxon>
    </lineage>
</organism>
<comment type="cofactor">
    <cofactor evidence="1">
        <name>Mg(2+)</name>
        <dbReference type="ChEBI" id="CHEBI:18420"/>
    </cofactor>
</comment>
<dbReference type="GO" id="GO:0004521">
    <property type="term" value="F:RNA endonuclease activity"/>
    <property type="evidence" value="ECO:0007669"/>
    <property type="project" value="InterPro"/>
</dbReference>
<protein>
    <submittedName>
        <fullName evidence="8">CRISPR-associated endoribonuclease Cas2</fullName>
        <ecNumber evidence="8">3.1.-.-</ecNumber>
    </submittedName>
</protein>
<dbReference type="InterPro" id="IPR021127">
    <property type="entry name" value="CRISPR_associated_Cas2"/>
</dbReference>
<evidence type="ECO:0000256" key="4">
    <source>
        <dbReference type="ARBA" id="ARBA00022759"/>
    </source>
</evidence>
<dbReference type="InterPro" id="IPR019199">
    <property type="entry name" value="Virulence_VapD/CRISPR_Cas2"/>
</dbReference>
<evidence type="ECO:0000256" key="3">
    <source>
        <dbReference type="ARBA" id="ARBA00022723"/>
    </source>
</evidence>
<dbReference type="PANTHER" id="PTHR34405">
    <property type="entry name" value="CRISPR-ASSOCIATED ENDORIBONUCLEASE CAS2"/>
    <property type="match status" value="1"/>
</dbReference>
<dbReference type="NCBIfam" id="TIGR01573">
    <property type="entry name" value="cas2"/>
    <property type="match status" value="1"/>
</dbReference>
<keyword evidence="3" id="KW-0479">Metal-binding</keyword>
<dbReference type="GO" id="GO:0046872">
    <property type="term" value="F:metal ion binding"/>
    <property type="evidence" value="ECO:0007669"/>
    <property type="project" value="UniProtKB-KW"/>
</dbReference>
<dbReference type="HAMAP" id="MF_01471">
    <property type="entry name" value="Cas2"/>
    <property type="match status" value="1"/>
</dbReference>
<reference evidence="8" key="1">
    <citation type="submission" date="2014-09" db="EMBL/GenBank/DDBJ databases">
        <authorList>
            <person name="Probst J Alexander"/>
        </authorList>
    </citation>
    <scope>NUCLEOTIDE SEQUENCE</scope>
</reference>
<proteinExistence type="inferred from homology"/>
<evidence type="ECO:0000256" key="5">
    <source>
        <dbReference type="ARBA" id="ARBA00022801"/>
    </source>
</evidence>
<dbReference type="PANTHER" id="PTHR34405:SF1">
    <property type="entry name" value="CRISPR-ASSOCIATED ENDORIBONUCLEASE CAS2"/>
    <property type="match status" value="1"/>
</dbReference>
<name>A0A098E696_9ZZZZ</name>
<keyword evidence="4" id="KW-0255">Endonuclease</keyword>
<keyword evidence="6" id="KW-0460">Magnesium</keyword>
<evidence type="ECO:0000313" key="8">
    <source>
        <dbReference type="EMBL" id="CEG11422.1"/>
    </source>
</evidence>
<sequence>MYLLVVYDINEKRVNKVCKFLRTYLYWIQNSVFEGEVTSANFEKIKVRLKKIIREEEDSVIFFKLPSETNMEKEILGVERNEITNIL</sequence>
<evidence type="ECO:0000256" key="7">
    <source>
        <dbReference type="ARBA" id="ARBA00023118"/>
    </source>
</evidence>
<accession>A0A098E696</accession>
<gene>
    <name evidence="8" type="primary">cas</name>
    <name evidence="8" type="ORF">MSIBF_A1440003</name>
</gene>
<evidence type="ECO:0000256" key="6">
    <source>
        <dbReference type="ARBA" id="ARBA00022842"/>
    </source>
</evidence>
<dbReference type="GO" id="GO:0043571">
    <property type="term" value="P:maintenance of CRISPR repeat elements"/>
    <property type="evidence" value="ECO:0007669"/>
    <property type="project" value="InterPro"/>
</dbReference>
<dbReference type="EC" id="3.1.-.-" evidence="8"/>
<evidence type="ECO:0000256" key="2">
    <source>
        <dbReference type="ARBA" id="ARBA00022722"/>
    </source>
</evidence>
<dbReference type="CDD" id="cd09725">
    <property type="entry name" value="Cas2_I_II_III"/>
    <property type="match status" value="1"/>
</dbReference>
<dbReference type="GO" id="GO:0051607">
    <property type="term" value="P:defense response to virus"/>
    <property type="evidence" value="ECO:0007669"/>
    <property type="project" value="UniProtKB-KW"/>
</dbReference>